<dbReference type="InterPro" id="IPR032675">
    <property type="entry name" value="LRR_dom_sf"/>
</dbReference>
<dbReference type="Gene3D" id="1.10.8.430">
    <property type="entry name" value="Helical domain of apoptotic protease-activating factors"/>
    <property type="match status" value="1"/>
</dbReference>
<dbReference type="GO" id="GO:0051707">
    <property type="term" value="P:response to other organism"/>
    <property type="evidence" value="ECO:0007669"/>
    <property type="project" value="UniProtKB-ARBA"/>
</dbReference>
<feature type="domain" description="R13L1/DRL21-like LRR repeat region" evidence="10">
    <location>
        <begin position="737"/>
        <end position="855"/>
    </location>
</feature>
<gene>
    <name evidence="11" type="ORF">QYE76_000980</name>
</gene>
<organism evidence="11 12">
    <name type="scientific">Lolium multiflorum</name>
    <name type="common">Italian ryegrass</name>
    <name type="synonym">Lolium perenne subsp. multiflorum</name>
    <dbReference type="NCBI Taxonomy" id="4521"/>
    <lineage>
        <taxon>Eukaryota</taxon>
        <taxon>Viridiplantae</taxon>
        <taxon>Streptophyta</taxon>
        <taxon>Embryophyta</taxon>
        <taxon>Tracheophyta</taxon>
        <taxon>Spermatophyta</taxon>
        <taxon>Magnoliopsida</taxon>
        <taxon>Liliopsida</taxon>
        <taxon>Poales</taxon>
        <taxon>Poaceae</taxon>
        <taxon>BOP clade</taxon>
        <taxon>Pooideae</taxon>
        <taxon>Poodae</taxon>
        <taxon>Poeae</taxon>
        <taxon>Poeae Chloroplast Group 2 (Poeae type)</taxon>
        <taxon>Loliodinae</taxon>
        <taxon>Loliinae</taxon>
        <taxon>Lolium</taxon>
    </lineage>
</organism>
<feature type="domain" description="NB-ARC" evidence="7">
    <location>
        <begin position="226"/>
        <end position="386"/>
    </location>
</feature>
<dbReference type="InterPro" id="IPR036388">
    <property type="entry name" value="WH-like_DNA-bd_sf"/>
</dbReference>
<dbReference type="InterPro" id="IPR042197">
    <property type="entry name" value="Apaf_helical"/>
</dbReference>
<dbReference type="Pfam" id="PF18052">
    <property type="entry name" value="Rx_N"/>
    <property type="match status" value="1"/>
</dbReference>
<evidence type="ECO:0000256" key="4">
    <source>
        <dbReference type="ARBA" id="ARBA00022741"/>
    </source>
</evidence>
<evidence type="ECO:0000256" key="5">
    <source>
        <dbReference type="ARBA" id="ARBA00022821"/>
    </source>
</evidence>
<evidence type="ECO:0000259" key="7">
    <source>
        <dbReference type="Pfam" id="PF00931"/>
    </source>
</evidence>
<dbReference type="PANTHER" id="PTHR36766">
    <property type="entry name" value="PLANT BROAD-SPECTRUM MILDEW RESISTANCE PROTEIN RPW8"/>
    <property type="match status" value="1"/>
</dbReference>
<dbReference type="Pfam" id="PF25019">
    <property type="entry name" value="LRR_R13L1-DRL21"/>
    <property type="match status" value="1"/>
</dbReference>
<feature type="domain" description="Disease resistance protein winged helix" evidence="9">
    <location>
        <begin position="473"/>
        <end position="547"/>
    </location>
</feature>
<sequence>MAASAALVFAGKSVATPAISFLINKAFSYIDEYFKSKDMDEVKNRLLRAMPQIQAVFDVVSPEHVRRQSSALDAWLWQLRDAVEAAEDAIDELEYYELEEKAKHQRVSDWGSPFGKMKHKFVKSVKSGPVFRKNNHGDSFKRLMKSVDGLDKAAAGVVSFLNLTDHLSGGSSASSQQQVQKLVDNSRQTGSTLSATIFVGREKEKEQIAGWLASPSVESGVTGVTRTKSIPIISVVGHGGMGKTTLAQSICEQEEVLKHFKVIWITVSTSFDATSMTSKILECATGVKPSADHLEPLQRNLIEKLKSINFLLVLDDVWEDKRRDEWEKLFAPLRKLNTRSKILLTTRMQSVADMAAKVMGVKGDQCLTLQGLEEDENLDLFIHHAFSGLNPGDYVHLKSTGGQIAKKLRGCPLVTKVVGEHLQGNITLEHWSRFLDQGLEHFKGTEDDIMKVLRLSYYHLPTELQICFRYCCIFPQDYEFQKKELVQLWIGSGLILQHASDTQTLVDTAEQILAQLTRKSFFDLKSVAIGWEQVEHYVMHDLMHELARNVSTGECARIDDPVQLNYEKDTLRHLCIVNIHSFSADDVKKISHFENMRTIIIFSIYRNRRKVQNDIAGALEIVIESSKSLRLLHSELWNTFCLADKLGNLKHLRYIYLHQISAGTICGVAKLYHLLVLKCGSGLETETYEVRYLGDLEGLRYVSYGVRGFGNFGISRLTSLQELHDYQVGGKICNKISAIGNFRDLRELSVGCLDNVKNYEEAKDAKLKEKQLLNSLYLVWSTPDQIMTDDLVLDHLEPHVNIRKLLIRGYEGPTIPSWIENCSVKNLVSFTLIRCINWEYLPSLGELVLLKNLVLFELPKLRKIGRSSGVSSSTSTELLLPQSLHTLQVSGCQNLRELPILPASLGYFSIQDVWLTKLPMIGKISSQGIESKSSNLTNIFVMGCPYLTSLKGSLLEQKLYMGALRVLRVEDCTQLESASIPFEEMKELELLTIYRCPKLRMLRDAKDMLMPPSLRELTIAFCGDMEVPLFGPGQLLTNLSNLKLQNCSSLVSLPSADVFRSIGSLQYMYIEGCENLSSLGGLGSLPSRIRLSISECNKLAQAAESSLTRVTCGSGSAGEEEHLVEPNSSLQIHSLNIDLPSLLLVEPLKSLCHTEDLRISNGSEMESLPERWLLQNHRSLQHVSIYANSLKSLPPSMQDLCTLEDLDLRGAGQLQSLPYLPSSLKKLDLSGCHPELEKKITEHGSPEWNKIAHVPFVRIGDMYFVMGKKSSQEAAFESLYG</sequence>
<dbReference type="Pfam" id="PF00931">
    <property type="entry name" value="NB-ARC"/>
    <property type="match status" value="1"/>
</dbReference>
<comment type="similarity">
    <text evidence="1">Belongs to the disease resistance NB-LRR family.</text>
</comment>
<keyword evidence="5" id="KW-0611">Plant defense</keyword>
<evidence type="ECO:0000256" key="2">
    <source>
        <dbReference type="ARBA" id="ARBA00022614"/>
    </source>
</evidence>
<evidence type="ECO:0000256" key="6">
    <source>
        <dbReference type="ARBA" id="ARBA00022840"/>
    </source>
</evidence>
<dbReference type="PANTHER" id="PTHR36766:SF64">
    <property type="entry name" value="OS12G0206100 PROTEIN"/>
    <property type="match status" value="1"/>
</dbReference>
<reference evidence="11" key="1">
    <citation type="submission" date="2023-07" db="EMBL/GenBank/DDBJ databases">
        <title>A chromosome-level genome assembly of Lolium multiflorum.</title>
        <authorList>
            <person name="Chen Y."/>
            <person name="Copetti D."/>
            <person name="Kolliker R."/>
            <person name="Studer B."/>
        </authorList>
    </citation>
    <scope>NUCLEOTIDE SEQUENCE</scope>
    <source>
        <strain evidence="11">02402/16</strain>
        <tissue evidence="11">Leaf</tissue>
    </source>
</reference>
<dbReference type="InterPro" id="IPR002182">
    <property type="entry name" value="NB-ARC"/>
</dbReference>
<name>A0AAD8RKX7_LOLMU</name>
<evidence type="ECO:0000313" key="12">
    <source>
        <dbReference type="Proteomes" id="UP001231189"/>
    </source>
</evidence>
<keyword evidence="3" id="KW-0677">Repeat</keyword>
<dbReference type="GO" id="GO:0006952">
    <property type="term" value="P:defense response"/>
    <property type="evidence" value="ECO:0007669"/>
    <property type="project" value="UniProtKB-KW"/>
</dbReference>
<protein>
    <submittedName>
        <fullName evidence="11">Uncharacterized protein</fullName>
    </submittedName>
</protein>
<dbReference type="GO" id="GO:0005524">
    <property type="term" value="F:ATP binding"/>
    <property type="evidence" value="ECO:0007669"/>
    <property type="project" value="UniProtKB-KW"/>
</dbReference>
<comment type="caution">
    <text evidence="11">The sequence shown here is derived from an EMBL/GenBank/DDBJ whole genome shotgun (WGS) entry which is preliminary data.</text>
</comment>
<keyword evidence="6" id="KW-0067">ATP-binding</keyword>
<dbReference type="InterPro" id="IPR041118">
    <property type="entry name" value="Rx_N"/>
</dbReference>
<evidence type="ECO:0000259" key="10">
    <source>
        <dbReference type="Pfam" id="PF25019"/>
    </source>
</evidence>
<dbReference type="Gene3D" id="3.40.50.300">
    <property type="entry name" value="P-loop containing nucleotide triphosphate hydrolases"/>
    <property type="match status" value="1"/>
</dbReference>
<dbReference type="InterPro" id="IPR058922">
    <property type="entry name" value="WHD_DRP"/>
</dbReference>
<proteinExistence type="inferred from homology"/>
<dbReference type="PRINTS" id="PR00364">
    <property type="entry name" value="DISEASERSIST"/>
</dbReference>
<dbReference type="GO" id="GO:0043531">
    <property type="term" value="F:ADP binding"/>
    <property type="evidence" value="ECO:0007669"/>
    <property type="project" value="InterPro"/>
</dbReference>
<dbReference type="EMBL" id="JAUUTY010000005">
    <property type="protein sequence ID" value="KAK1626665.1"/>
    <property type="molecule type" value="Genomic_DNA"/>
</dbReference>
<evidence type="ECO:0000256" key="1">
    <source>
        <dbReference type="ARBA" id="ARBA00008894"/>
    </source>
</evidence>
<dbReference type="Gene3D" id="3.80.10.10">
    <property type="entry name" value="Ribonuclease Inhibitor"/>
    <property type="match status" value="3"/>
</dbReference>
<feature type="domain" description="Disease resistance N-terminal" evidence="8">
    <location>
        <begin position="18"/>
        <end position="107"/>
    </location>
</feature>
<dbReference type="Proteomes" id="UP001231189">
    <property type="component" value="Unassembled WGS sequence"/>
</dbReference>
<dbReference type="Gene3D" id="1.20.5.4130">
    <property type="match status" value="1"/>
</dbReference>
<dbReference type="Pfam" id="PF23559">
    <property type="entry name" value="WHD_DRP"/>
    <property type="match status" value="1"/>
</dbReference>
<dbReference type="InterPro" id="IPR027417">
    <property type="entry name" value="P-loop_NTPase"/>
</dbReference>
<dbReference type="SUPFAM" id="SSF52058">
    <property type="entry name" value="L domain-like"/>
    <property type="match status" value="2"/>
</dbReference>
<evidence type="ECO:0000259" key="8">
    <source>
        <dbReference type="Pfam" id="PF18052"/>
    </source>
</evidence>
<keyword evidence="12" id="KW-1185">Reference proteome</keyword>
<keyword evidence="2" id="KW-0433">Leucine-rich repeat</keyword>
<keyword evidence="4" id="KW-0547">Nucleotide-binding</keyword>
<dbReference type="Gene3D" id="1.10.10.10">
    <property type="entry name" value="Winged helix-like DNA-binding domain superfamily/Winged helix DNA-binding domain"/>
    <property type="match status" value="1"/>
</dbReference>
<evidence type="ECO:0000259" key="9">
    <source>
        <dbReference type="Pfam" id="PF23559"/>
    </source>
</evidence>
<evidence type="ECO:0000313" key="11">
    <source>
        <dbReference type="EMBL" id="KAK1626665.1"/>
    </source>
</evidence>
<evidence type="ECO:0000256" key="3">
    <source>
        <dbReference type="ARBA" id="ARBA00022737"/>
    </source>
</evidence>
<accession>A0AAD8RKX7</accession>
<dbReference type="SUPFAM" id="SSF52540">
    <property type="entry name" value="P-loop containing nucleoside triphosphate hydrolases"/>
    <property type="match status" value="1"/>
</dbReference>
<dbReference type="InterPro" id="IPR056789">
    <property type="entry name" value="LRR_R13L1-DRL21"/>
</dbReference>